<dbReference type="OrthoDB" id="2353937at2"/>
<feature type="signal peptide" evidence="7">
    <location>
        <begin position="1"/>
        <end position="20"/>
    </location>
</feature>
<keyword evidence="2" id="KW-0479">Metal-binding</keyword>
<feature type="compositionally biased region" description="Acidic residues" evidence="5">
    <location>
        <begin position="118"/>
        <end position="154"/>
    </location>
</feature>
<dbReference type="NCBIfam" id="TIGR01167">
    <property type="entry name" value="LPXTG_anchor"/>
    <property type="match status" value="1"/>
</dbReference>
<keyword evidence="6" id="KW-0812">Transmembrane</keyword>
<evidence type="ECO:0000259" key="8">
    <source>
        <dbReference type="Pfam" id="PF04234"/>
    </source>
</evidence>
<dbReference type="EMBL" id="CP016020">
    <property type="protein sequence ID" value="APH05602.1"/>
    <property type="molecule type" value="Genomic_DNA"/>
</dbReference>
<evidence type="ECO:0000313" key="10">
    <source>
        <dbReference type="Proteomes" id="UP000181936"/>
    </source>
</evidence>
<dbReference type="GO" id="GO:0006825">
    <property type="term" value="P:copper ion transport"/>
    <property type="evidence" value="ECO:0007669"/>
    <property type="project" value="InterPro"/>
</dbReference>
<dbReference type="Proteomes" id="UP000181936">
    <property type="component" value="Chromosome"/>
</dbReference>
<dbReference type="SUPFAM" id="SSF81296">
    <property type="entry name" value="E set domains"/>
    <property type="match status" value="1"/>
</dbReference>
<evidence type="ECO:0000256" key="7">
    <source>
        <dbReference type="SAM" id="SignalP"/>
    </source>
</evidence>
<feature type="region of interest" description="Disordered" evidence="5">
    <location>
        <begin position="118"/>
        <end position="175"/>
    </location>
</feature>
<evidence type="ECO:0000256" key="3">
    <source>
        <dbReference type="ARBA" id="ARBA00022729"/>
    </source>
</evidence>
<dbReference type="PANTHER" id="PTHR34820:SF4">
    <property type="entry name" value="INNER MEMBRANE PROTEIN YEBZ"/>
    <property type="match status" value="1"/>
</dbReference>
<keyword evidence="6" id="KW-0472">Membrane</keyword>
<dbReference type="GO" id="GO:0030313">
    <property type="term" value="C:cell envelope"/>
    <property type="evidence" value="ECO:0007669"/>
    <property type="project" value="UniProtKB-SubCell"/>
</dbReference>
<evidence type="ECO:0000256" key="6">
    <source>
        <dbReference type="SAM" id="Phobius"/>
    </source>
</evidence>
<evidence type="ECO:0000256" key="1">
    <source>
        <dbReference type="ARBA" id="ARBA00004196"/>
    </source>
</evidence>
<dbReference type="AlphaFoldDB" id="A0A1L3MTD4"/>
<feature type="transmembrane region" description="Helical" evidence="6">
    <location>
        <begin position="181"/>
        <end position="200"/>
    </location>
</feature>
<dbReference type="GO" id="GO:0046688">
    <property type="term" value="P:response to copper ion"/>
    <property type="evidence" value="ECO:0007669"/>
    <property type="project" value="InterPro"/>
</dbReference>
<feature type="compositionally biased region" description="Low complexity" evidence="5">
    <location>
        <begin position="155"/>
        <end position="164"/>
    </location>
</feature>
<dbReference type="InterPro" id="IPR014755">
    <property type="entry name" value="Cu-Rt/internalin_Ig-like"/>
</dbReference>
<sequence length="204" mass="22656">MKKLFVMLCMICLAPFVAHAHTTISSSTPGTDEVVTTPLAEYVVEFAAEIEKQSTMSIESNSGEIKFENIVVEDKKILGQLNTPLENGEYTLVWKIAAKDGHIITGDIPFTVSLPKEVEEEAPDSASEENAELDTEQDEVQTDESETTNEEEAQTEQPDLNNESNETEIENETTQENGNTSILIIIFLILLLGAGMIFLFRKKR</sequence>
<dbReference type="InterPro" id="IPR032694">
    <property type="entry name" value="CopC/D"/>
</dbReference>
<dbReference type="GO" id="GO:0005507">
    <property type="term" value="F:copper ion binding"/>
    <property type="evidence" value="ECO:0007669"/>
    <property type="project" value="InterPro"/>
</dbReference>
<evidence type="ECO:0000256" key="5">
    <source>
        <dbReference type="SAM" id="MobiDB-lite"/>
    </source>
</evidence>
<name>A0A1L3MTD4_9BACI</name>
<comment type="subcellular location">
    <subcellularLocation>
        <location evidence="1">Cell envelope</location>
    </subcellularLocation>
</comment>
<dbReference type="InterPro" id="IPR007348">
    <property type="entry name" value="CopC_dom"/>
</dbReference>
<dbReference type="InterPro" id="IPR014756">
    <property type="entry name" value="Ig_E-set"/>
</dbReference>
<evidence type="ECO:0000256" key="2">
    <source>
        <dbReference type="ARBA" id="ARBA00022723"/>
    </source>
</evidence>
<dbReference type="STRING" id="1547283.A9C19_13040"/>
<evidence type="ECO:0000313" key="9">
    <source>
        <dbReference type="EMBL" id="APH05602.1"/>
    </source>
</evidence>
<protein>
    <recommendedName>
        <fullName evidence="8">CopC domain-containing protein</fullName>
    </recommendedName>
</protein>
<feature type="chain" id="PRO_5012205239" description="CopC domain-containing protein" evidence="7">
    <location>
        <begin position="21"/>
        <end position="204"/>
    </location>
</feature>
<dbReference type="Pfam" id="PF04234">
    <property type="entry name" value="CopC"/>
    <property type="match status" value="1"/>
</dbReference>
<organism evidence="9 10">
    <name type="scientific">Bacillus weihaiensis</name>
    <dbReference type="NCBI Taxonomy" id="1547283"/>
    <lineage>
        <taxon>Bacteria</taxon>
        <taxon>Bacillati</taxon>
        <taxon>Bacillota</taxon>
        <taxon>Bacilli</taxon>
        <taxon>Bacillales</taxon>
        <taxon>Bacillaceae</taxon>
        <taxon>Bacillus</taxon>
    </lineage>
</organism>
<dbReference type="GO" id="GO:0005886">
    <property type="term" value="C:plasma membrane"/>
    <property type="evidence" value="ECO:0007669"/>
    <property type="project" value="TreeGrafter"/>
</dbReference>
<gene>
    <name evidence="9" type="ORF">A9C19_13040</name>
</gene>
<keyword evidence="4" id="KW-0186">Copper</keyword>
<dbReference type="GO" id="GO:0042597">
    <property type="term" value="C:periplasmic space"/>
    <property type="evidence" value="ECO:0007669"/>
    <property type="project" value="InterPro"/>
</dbReference>
<keyword evidence="6" id="KW-1133">Transmembrane helix</keyword>
<keyword evidence="10" id="KW-1185">Reference proteome</keyword>
<feature type="domain" description="CopC" evidence="8">
    <location>
        <begin position="21"/>
        <end position="112"/>
    </location>
</feature>
<evidence type="ECO:0000256" key="4">
    <source>
        <dbReference type="ARBA" id="ARBA00023008"/>
    </source>
</evidence>
<proteinExistence type="predicted"/>
<accession>A0A1L3MTD4</accession>
<dbReference type="KEGG" id="bwh:A9C19_13040"/>
<dbReference type="PANTHER" id="PTHR34820">
    <property type="entry name" value="INNER MEMBRANE PROTEIN YEBZ"/>
    <property type="match status" value="1"/>
</dbReference>
<dbReference type="Gene3D" id="2.60.40.1220">
    <property type="match status" value="1"/>
</dbReference>
<keyword evidence="3 7" id="KW-0732">Signal</keyword>
<dbReference type="RefSeq" id="WP_072580395.1">
    <property type="nucleotide sequence ID" value="NZ_CP016020.1"/>
</dbReference>
<reference evidence="9 10" key="1">
    <citation type="journal article" date="2016" name="Sci. Rep.">
        <title>Complete genome sequence and transcriptomic analysis of a novel marine strain Bacillus weihaiensis reveals the mechanism of brown algae degradation.</title>
        <authorList>
            <person name="Zhu Y."/>
            <person name="Chen P."/>
            <person name="Bao Y."/>
            <person name="Men Y."/>
            <person name="Zeng Y."/>
            <person name="Yang J."/>
            <person name="Sun J."/>
            <person name="Sun Y."/>
        </authorList>
    </citation>
    <scope>NUCLEOTIDE SEQUENCE [LARGE SCALE GENOMIC DNA]</scope>
    <source>
        <strain evidence="9 10">Alg07</strain>
    </source>
</reference>